<dbReference type="EMBL" id="JACEIK010001109">
    <property type="protein sequence ID" value="MCD7466091.1"/>
    <property type="molecule type" value="Genomic_DNA"/>
</dbReference>
<organism evidence="1 2">
    <name type="scientific">Datura stramonium</name>
    <name type="common">Jimsonweed</name>
    <name type="synonym">Common thornapple</name>
    <dbReference type="NCBI Taxonomy" id="4076"/>
    <lineage>
        <taxon>Eukaryota</taxon>
        <taxon>Viridiplantae</taxon>
        <taxon>Streptophyta</taxon>
        <taxon>Embryophyta</taxon>
        <taxon>Tracheophyta</taxon>
        <taxon>Spermatophyta</taxon>
        <taxon>Magnoliopsida</taxon>
        <taxon>eudicotyledons</taxon>
        <taxon>Gunneridae</taxon>
        <taxon>Pentapetalae</taxon>
        <taxon>asterids</taxon>
        <taxon>lamiids</taxon>
        <taxon>Solanales</taxon>
        <taxon>Solanaceae</taxon>
        <taxon>Solanoideae</taxon>
        <taxon>Datureae</taxon>
        <taxon>Datura</taxon>
    </lineage>
</organism>
<accession>A0ABS8T3X7</accession>
<dbReference type="InterPro" id="IPR046350">
    <property type="entry name" value="Cystatin_sf"/>
</dbReference>
<dbReference type="Gene3D" id="3.10.450.10">
    <property type="match status" value="1"/>
</dbReference>
<dbReference type="PANTHER" id="PTHR47364">
    <property type="entry name" value="CYSTEINE PROTEINASE INHIBITOR 5"/>
    <property type="match status" value="1"/>
</dbReference>
<proteinExistence type="predicted"/>
<evidence type="ECO:0008006" key="3">
    <source>
        <dbReference type="Google" id="ProtNLM"/>
    </source>
</evidence>
<protein>
    <recommendedName>
        <fullName evidence="3">Cystatin domain-containing protein</fullName>
    </recommendedName>
</protein>
<sequence>MVHQLDDASSQIKNRESSCFDFHVVVDGGCADADNLCRRSSSSRCSELPANDVAHSYMDDVIALVLGSFILALAVEHYNIHRRLALNHVVAQRGSHSDDDAGGNWNLAAAAVGHRGYILRGDWRNEYVDGDRCQPDIGGDVEEKGSSRSLSAYLDKAHLKRELDLLANDDQKSFNSVTNGDWHIIKNPKDPKIVEIGKFAVAEADIELEGRNYKLIRVKSGVYRVENNGITYKLVLVTVEDGVVEDHNATVFDNPKDIRARKLFSSIPH</sequence>
<dbReference type="SUPFAM" id="SSF54403">
    <property type="entry name" value="Cystatin/monellin"/>
    <property type="match status" value="1"/>
</dbReference>
<dbReference type="Proteomes" id="UP000823775">
    <property type="component" value="Unassembled WGS sequence"/>
</dbReference>
<reference evidence="1 2" key="1">
    <citation type="journal article" date="2021" name="BMC Genomics">
        <title>Datura genome reveals duplications of psychoactive alkaloid biosynthetic genes and high mutation rate following tissue culture.</title>
        <authorList>
            <person name="Rajewski A."/>
            <person name="Carter-House D."/>
            <person name="Stajich J."/>
            <person name="Litt A."/>
        </authorList>
    </citation>
    <scope>NUCLEOTIDE SEQUENCE [LARGE SCALE GENOMIC DNA]</scope>
    <source>
        <strain evidence="1">AR-01</strain>
    </source>
</reference>
<name>A0ABS8T3X7_DATST</name>
<evidence type="ECO:0000313" key="1">
    <source>
        <dbReference type="EMBL" id="MCD7466091.1"/>
    </source>
</evidence>
<dbReference type="PANTHER" id="PTHR47364:SF11">
    <property type="entry name" value="CYSTEINE PROTEINASE INHIBITOR 5-LIKE"/>
    <property type="match status" value="1"/>
</dbReference>
<evidence type="ECO:0000313" key="2">
    <source>
        <dbReference type="Proteomes" id="UP000823775"/>
    </source>
</evidence>
<keyword evidence="2" id="KW-1185">Reference proteome</keyword>
<comment type="caution">
    <text evidence="1">The sequence shown here is derived from an EMBL/GenBank/DDBJ whole genome shotgun (WGS) entry which is preliminary data.</text>
</comment>
<gene>
    <name evidence="1" type="ORF">HAX54_002441</name>
</gene>